<accession>A0A0U5FFY6</accession>
<reference evidence="2 3" key="1">
    <citation type="submission" date="2014-09" db="EMBL/GenBank/DDBJ databases">
        <authorList>
            <person name="Regsiter A."/>
        </authorList>
    </citation>
    <scope>NUCLEOTIDE SEQUENCE [LARGE SCALE GENOMIC DNA]</scope>
</reference>
<name>A0A0U5FFY6_XANCI</name>
<keyword evidence="3" id="KW-1185">Reference proteome</keyword>
<comment type="caution">
    <text evidence="2">The sequence shown here is derived from an EMBL/GenBank/DDBJ whole genome shotgun (WGS) entry which is preliminary data.</text>
</comment>
<dbReference type="CDD" id="cd02042">
    <property type="entry name" value="ParAB_family"/>
    <property type="match status" value="1"/>
</dbReference>
<dbReference type="InterPro" id="IPR025669">
    <property type="entry name" value="AAA_dom"/>
</dbReference>
<dbReference type="RefSeq" id="WP_080766583.1">
    <property type="nucleotide sequence ID" value="NZ_LN647832.1"/>
</dbReference>
<dbReference type="Proteomes" id="UP000052230">
    <property type="component" value="Unassembled WGS sequence"/>
</dbReference>
<dbReference type="PANTHER" id="PTHR13696:SF99">
    <property type="entry name" value="COBYRINIC ACID AC-DIAMIDE SYNTHASE"/>
    <property type="match status" value="1"/>
</dbReference>
<dbReference type="InterPro" id="IPR050678">
    <property type="entry name" value="DNA_Partitioning_ATPase"/>
</dbReference>
<dbReference type="PANTHER" id="PTHR13696">
    <property type="entry name" value="P-LOOP CONTAINING NUCLEOSIDE TRIPHOSPHATE HYDROLASE"/>
    <property type="match status" value="1"/>
</dbReference>
<feature type="domain" description="AAA" evidence="1">
    <location>
        <begin position="5"/>
        <end position="205"/>
    </location>
</feature>
<evidence type="ECO:0000313" key="2">
    <source>
        <dbReference type="EMBL" id="CEG15030.1"/>
    </source>
</evidence>
<gene>
    <name evidence="2" type="ORF">XAC3562_1620002</name>
</gene>
<dbReference type="SUPFAM" id="SSF52540">
    <property type="entry name" value="P-loop containing nucleoside triphosphate hydrolases"/>
    <property type="match status" value="1"/>
</dbReference>
<evidence type="ECO:0000313" key="3">
    <source>
        <dbReference type="Proteomes" id="UP000052230"/>
    </source>
</evidence>
<dbReference type="EMBL" id="CCXZ01000071">
    <property type="protein sequence ID" value="CEG15030.1"/>
    <property type="molecule type" value="Genomic_DNA"/>
</dbReference>
<dbReference type="Pfam" id="PF13614">
    <property type="entry name" value="AAA_31"/>
    <property type="match status" value="1"/>
</dbReference>
<proteinExistence type="predicted"/>
<organism evidence="2 3">
    <name type="scientific">Xanthomonas citri pv. citri</name>
    <dbReference type="NCBI Taxonomy" id="611301"/>
    <lineage>
        <taxon>Bacteria</taxon>
        <taxon>Pseudomonadati</taxon>
        <taxon>Pseudomonadota</taxon>
        <taxon>Gammaproteobacteria</taxon>
        <taxon>Lysobacterales</taxon>
        <taxon>Lysobacteraceae</taxon>
        <taxon>Xanthomonas</taxon>
    </lineage>
</organism>
<dbReference type="AlphaFoldDB" id="A0A0U5FFY6"/>
<evidence type="ECO:0000259" key="1">
    <source>
        <dbReference type="Pfam" id="PF13614"/>
    </source>
</evidence>
<dbReference type="Gene3D" id="3.40.50.300">
    <property type="entry name" value="P-loop containing nucleotide triphosphate hydrolases"/>
    <property type="match status" value="1"/>
</dbReference>
<protein>
    <submittedName>
        <fullName evidence="2">ATPase domain protein</fullName>
    </submittedName>
</protein>
<dbReference type="InterPro" id="IPR027417">
    <property type="entry name" value="P-loop_NTPase"/>
</dbReference>
<sequence>MSIDIFAFYNNKGGVGKTTLCQNAACLYAEKHPDELVLVMDLCPQANVSQFLLGGGHKGYAANQRLQTHSSRKNIVGFMDWLLAGNSGFTSLQSSYMTAPSTINPFVPQNLRLIAGDSFLESLTLALNFATMNPANIYAWKEYVTAIRRLCGLELAMTDYKNAKVFIDCNPSFSIYTQMALVSADYLIIPVMADFSSLEGIKGILMLLYGKYPSAATLTYANKVVTFNRQIKQFGLSLPKIYEVVFNNYTVNSGVATAYDSVRQELIKYSYDQYVADPNVFASCATSITSQGVWEDFYISNVKDFHTSGKVSASLGIPLHRLPEKTDYPMPNGENVNLPKKNYDLALSNLEDFVGKIN</sequence>